<dbReference type="Gene3D" id="3.10.129.10">
    <property type="entry name" value="Hotdog Thioesterase"/>
    <property type="match status" value="1"/>
</dbReference>
<dbReference type="InterPro" id="IPR029069">
    <property type="entry name" value="HotDog_dom_sf"/>
</dbReference>
<dbReference type="AlphaFoldDB" id="A0A160TDX4"/>
<protein>
    <submittedName>
        <fullName evidence="1">Mesenchymal stem cell protein DSCD75</fullName>
    </submittedName>
</protein>
<evidence type="ECO:0000313" key="1">
    <source>
        <dbReference type="EMBL" id="CUS41918.1"/>
    </source>
</evidence>
<proteinExistence type="predicted"/>
<dbReference type="PANTHER" id="PTHR12475:SF4">
    <property type="entry name" value="PROTEIN THEM6"/>
    <property type="match status" value="1"/>
</dbReference>
<gene>
    <name evidence="1" type="ORF">MGWOODY_Tha2966</name>
</gene>
<dbReference type="SUPFAM" id="SSF54637">
    <property type="entry name" value="Thioesterase/thiol ester dehydrase-isomerase"/>
    <property type="match status" value="1"/>
</dbReference>
<dbReference type="PANTHER" id="PTHR12475">
    <property type="match status" value="1"/>
</dbReference>
<dbReference type="Pfam" id="PF13279">
    <property type="entry name" value="4HBT_2"/>
    <property type="match status" value="1"/>
</dbReference>
<organism evidence="1">
    <name type="scientific">hydrothermal vent metagenome</name>
    <dbReference type="NCBI Taxonomy" id="652676"/>
    <lineage>
        <taxon>unclassified sequences</taxon>
        <taxon>metagenomes</taxon>
        <taxon>ecological metagenomes</taxon>
    </lineage>
</organism>
<name>A0A160TDX4_9ZZZZ</name>
<sequence length="174" mass="20503">MNLFIRFAWLWLCLVVMKKPFSNMNGAIQQSYRILPHDMGWRLHLPNFRFFSFMELGRFEFWYVSHKFHEMSPGSRLIAAQELVYIRPVSPFALLHSDTVLLFWDDKYVYFQHNFYVKGTLVATGLVKEACLRYGRVQSPVSIFGECRGSDMAVTTVEHWQALQQSLRQLSQPN</sequence>
<dbReference type="EMBL" id="CZQC01000058">
    <property type="protein sequence ID" value="CUS41918.1"/>
    <property type="molecule type" value="Genomic_DNA"/>
</dbReference>
<dbReference type="InterPro" id="IPR051490">
    <property type="entry name" value="THEM6_lcsJ_thioesterase"/>
</dbReference>
<reference evidence="1" key="1">
    <citation type="submission" date="2015-10" db="EMBL/GenBank/DDBJ databases">
        <authorList>
            <person name="Gilbert D.G."/>
        </authorList>
    </citation>
    <scope>NUCLEOTIDE SEQUENCE</scope>
</reference>
<accession>A0A160TDX4</accession>